<gene>
    <name evidence="1" type="ORF">g.6704</name>
</gene>
<organism evidence="1">
    <name type="scientific">Cuerna arida</name>
    <dbReference type="NCBI Taxonomy" id="1464854"/>
    <lineage>
        <taxon>Eukaryota</taxon>
        <taxon>Metazoa</taxon>
        <taxon>Ecdysozoa</taxon>
        <taxon>Arthropoda</taxon>
        <taxon>Hexapoda</taxon>
        <taxon>Insecta</taxon>
        <taxon>Pterygota</taxon>
        <taxon>Neoptera</taxon>
        <taxon>Paraneoptera</taxon>
        <taxon>Hemiptera</taxon>
        <taxon>Auchenorrhyncha</taxon>
        <taxon>Membracoidea</taxon>
        <taxon>Cicadellidae</taxon>
        <taxon>Cicadellinae</taxon>
        <taxon>Proconiini</taxon>
        <taxon>Cuerna</taxon>
    </lineage>
</organism>
<dbReference type="AlphaFoldDB" id="A0A1B6GNK0"/>
<dbReference type="EMBL" id="GECZ01005778">
    <property type="protein sequence ID" value="JAS63991.1"/>
    <property type="molecule type" value="Transcribed_RNA"/>
</dbReference>
<name>A0A1B6GNK0_9HEMI</name>
<feature type="non-terminal residue" evidence="1">
    <location>
        <position position="1"/>
    </location>
</feature>
<reference evidence="1" key="1">
    <citation type="submission" date="2015-11" db="EMBL/GenBank/DDBJ databases">
        <title>De novo transcriptome assembly of four potential Pierce s Disease insect vectors from Arizona vineyards.</title>
        <authorList>
            <person name="Tassone E.E."/>
        </authorList>
    </citation>
    <scope>NUCLEOTIDE SEQUENCE</scope>
</reference>
<protein>
    <submittedName>
        <fullName evidence="1">Uncharacterized protein</fullName>
    </submittedName>
</protein>
<sequence>VMELCWKISKISFVDLSVTEKNILLDFCNNQLLLKGKLEVRLLEFRELVKEIVNTACHGALLVVGYTPDDANLRVPDHIVGTIAMRGIKTSRDGKYRMTYGDQALKKKTCVRLASFIQLVDFLVQTVFHNMVRTTLTEVVNVLTIHMQHLPSELLVKSADLSMVLEEPRSNPPRFPLFMVDLIVDIHDLKLNPSCAEFLEAFQTLMTDFESVVLNIPVFLSDVFFDPFTEPMVCGKQEERLCGLGPSLEYVIKEDKE</sequence>
<evidence type="ECO:0000313" key="1">
    <source>
        <dbReference type="EMBL" id="JAS63991.1"/>
    </source>
</evidence>
<accession>A0A1B6GNK0</accession>
<proteinExistence type="predicted"/>
<feature type="non-terminal residue" evidence="1">
    <location>
        <position position="257"/>
    </location>
</feature>